<dbReference type="Proteomes" id="UP001174694">
    <property type="component" value="Unassembled WGS sequence"/>
</dbReference>
<organism evidence="2 3">
    <name type="scientific">Pleurostoma richardsiae</name>
    <dbReference type="NCBI Taxonomy" id="41990"/>
    <lineage>
        <taxon>Eukaryota</taxon>
        <taxon>Fungi</taxon>
        <taxon>Dikarya</taxon>
        <taxon>Ascomycota</taxon>
        <taxon>Pezizomycotina</taxon>
        <taxon>Sordariomycetes</taxon>
        <taxon>Sordariomycetidae</taxon>
        <taxon>Calosphaeriales</taxon>
        <taxon>Pleurostomataceae</taxon>
        <taxon>Pleurostoma</taxon>
    </lineage>
</organism>
<feature type="region of interest" description="Disordered" evidence="1">
    <location>
        <begin position="1"/>
        <end position="47"/>
    </location>
</feature>
<feature type="compositionally biased region" description="Low complexity" evidence="1">
    <location>
        <begin position="38"/>
        <end position="47"/>
    </location>
</feature>
<accession>A0AA38VVT9</accession>
<evidence type="ECO:0000256" key="1">
    <source>
        <dbReference type="SAM" id="MobiDB-lite"/>
    </source>
</evidence>
<reference evidence="2" key="1">
    <citation type="submission" date="2022-07" db="EMBL/GenBank/DDBJ databases">
        <title>Fungi with potential for degradation of polypropylene.</title>
        <authorList>
            <person name="Gostincar C."/>
        </authorList>
    </citation>
    <scope>NUCLEOTIDE SEQUENCE</scope>
    <source>
        <strain evidence="2">EXF-13308</strain>
    </source>
</reference>
<feature type="compositionally biased region" description="Low complexity" evidence="1">
    <location>
        <begin position="216"/>
        <end position="233"/>
    </location>
</feature>
<proteinExistence type="predicted"/>
<gene>
    <name evidence="2" type="ORF">NKR23_g4071</name>
</gene>
<evidence type="ECO:0000313" key="3">
    <source>
        <dbReference type="Proteomes" id="UP001174694"/>
    </source>
</evidence>
<dbReference type="AlphaFoldDB" id="A0AA38VVT9"/>
<dbReference type="EMBL" id="JANBVO010000009">
    <property type="protein sequence ID" value="KAJ9149838.1"/>
    <property type="molecule type" value="Genomic_DNA"/>
</dbReference>
<feature type="region of interest" description="Disordered" evidence="1">
    <location>
        <begin position="214"/>
        <end position="252"/>
    </location>
</feature>
<evidence type="ECO:0000313" key="2">
    <source>
        <dbReference type="EMBL" id="KAJ9149838.1"/>
    </source>
</evidence>
<dbReference type="PANTHER" id="PTHR38166">
    <property type="entry name" value="C2H2-TYPE DOMAIN-CONTAINING PROTEIN-RELATED"/>
    <property type="match status" value="1"/>
</dbReference>
<name>A0AA38VVT9_9PEZI</name>
<comment type="caution">
    <text evidence="2">The sequence shown here is derived from an EMBL/GenBank/DDBJ whole genome shotgun (WGS) entry which is preliminary data.</text>
</comment>
<keyword evidence="3" id="KW-1185">Reference proteome</keyword>
<dbReference type="PANTHER" id="PTHR38166:SF1">
    <property type="entry name" value="C2H2-TYPE DOMAIN-CONTAINING PROTEIN"/>
    <property type="match status" value="1"/>
</dbReference>
<sequence length="252" mass="28104">MTEPTSHRRRGSHKEDNRGDDDDLSDSDRGGRPPRSPTPARRSTPRPCFACPFLKHDPVKYRSCHNKQLTKISYVKQHIKRSHRQPTHCPRCMTELADLEALGDHLREQTCTVVPARRFDGASQRQLGQLSRRSDQRKEEVAQWFDIYEILFPGEPRPKSAYLGSDLCDDLIDFMLGAGSASLTAVISEKIPGGNKEVVGAAVGEGLRRMFQDWQGNSSNSNNNNRLGLLLGGETETASPTQVTEGPHDEGE</sequence>
<protein>
    <submittedName>
        <fullName evidence="2">Uncharacterized protein</fullName>
    </submittedName>
</protein>